<dbReference type="GO" id="GO:0022904">
    <property type="term" value="P:respiratory electron transport chain"/>
    <property type="evidence" value="ECO:0007669"/>
    <property type="project" value="InterPro"/>
</dbReference>
<keyword evidence="3" id="KW-0813">Transport</keyword>
<evidence type="ECO:0000256" key="7">
    <source>
        <dbReference type="ARBA" id="ARBA00023128"/>
    </source>
</evidence>
<evidence type="ECO:0000313" key="10">
    <source>
        <dbReference type="Proteomes" id="UP000267251"/>
    </source>
</evidence>
<dbReference type="AlphaFoldDB" id="A0A4P9Y7J9"/>
<proteinExistence type="inferred from homology"/>
<dbReference type="Proteomes" id="UP000267251">
    <property type="component" value="Unassembled WGS sequence"/>
</dbReference>
<keyword evidence="5" id="KW-0999">Mitochondrion inner membrane</keyword>
<gene>
    <name evidence="9" type="ORF">BJ684DRAFT_9419</name>
</gene>
<name>A0A4P9Y7J9_9FUNG</name>
<dbReference type="Pfam" id="PF04716">
    <property type="entry name" value="ETC_C1_NDUFA5"/>
    <property type="match status" value="1"/>
</dbReference>
<protein>
    <submittedName>
        <fullName evidence="9">ETC complex I subunit conserved region-domain-containing protein</fullName>
    </submittedName>
</protein>
<keyword evidence="7" id="KW-0496">Mitochondrion</keyword>
<evidence type="ECO:0000256" key="5">
    <source>
        <dbReference type="ARBA" id="ARBA00022792"/>
    </source>
</evidence>
<evidence type="ECO:0000313" key="9">
    <source>
        <dbReference type="EMBL" id="RKP13890.1"/>
    </source>
</evidence>
<dbReference type="PANTHER" id="PTHR12653">
    <property type="entry name" value="NADH-UBIQUINONE OXIDOREDUCTASE 13 KD-B SUBUNIT"/>
    <property type="match status" value="1"/>
</dbReference>
<evidence type="ECO:0000256" key="6">
    <source>
        <dbReference type="ARBA" id="ARBA00022982"/>
    </source>
</evidence>
<evidence type="ECO:0000256" key="4">
    <source>
        <dbReference type="ARBA" id="ARBA00022660"/>
    </source>
</evidence>
<sequence length="124" mass="14010">MLFSRPLLNAYKKASTGITGLAVHPNPRAHLVNVYKSTLKSLELLPAHSAYRQATEVLTTQRLEVVEKTEDIYQIEATLAAGQIEEVIAQAEDEAKLVPEMEKWKAWEPLEVIPPKDQWKGFNQ</sequence>
<keyword evidence="8" id="KW-0472">Membrane</keyword>
<dbReference type="InterPro" id="IPR006806">
    <property type="entry name" value="NDUFA5"/>
</dbReference>
<evidence type="ECO:0000256" key="3">
    <source>
        <dbReference type="ARBA" id="ARBA00022448"/>
    </source>
</evidence>
<dbReference type="EMBL" id="KZ987924">
    <property type="protein sequence ID" value="RKP13890.1"/>
    <property type="molecule type" value="Genomic_DNA"/>
</dbReference>
<keyword evidence="10" id="KW-1185">Reference proteome</keyword>
<dbReference type="PANTHER" id="PTHR12653:SF0">
    <property type="entry name" value="NADH DEHYDROGENASE [UBIQUINONE] 1 ALPHA SUBCOMPLEX SUBUNIT 5"/>
    <property type="match status" value="1"/>
</dbReference>
<comment type="subcellular location">
    <subcellularLocation>
        <location evidence="1">Mitochondrion inner membrane</location>
        <topology evidence="1">Peripheral membrane protein</topology>
        <orientation evidence="1">Matrix side</orientation>
    </subcellularLocation>
</comment>
<evidence type="ECO:0000256" key="2">
    <source>
        <dbReference type="ARBA" id="ARBA00010261"/>
    </source>
</evidence>
<dbReference type="GO" id="GO:0005743">
    <property type="term" value="C:mitochondrial inner membrane"/>
    <property type="evidence" value="ECO:0007669"/>
    <property type="project" value="UniProtKB-SubCell"/>
</dbReference>
<organism evidence="9 10">
    <name type="scientific">Piptocephalis cylindrospora</name>
    <dbReference type="NCBI Taxonomy" id="1907219"/>
    <lineage>
        <taxon>Eukaryota</taxon>
        <taxon>Fungi</taxon>
        <taxon>Fungi incertae sedis</taxon>
        <taxon>Zoopagomycota</taxon>
        <taxon>Zoopagomycotina</taxon>
        <taxon>Zoopagomycetes</taxon>
        <taxon>Zoopagales</taxon>
        <taxon>Piptocephalidaceae</taxon>
        <taxon>Piptocephalis</taxon>
    </lineage>
</organism>
<accession>A0A4P9Y7J9</accession>
<comment type="similarity">
    <text evidence="2">Belongs to the complex I NDUFA5 subunit family.</text>
</comment>
<evidence type="ECO:0000256" key="1">
    <source>
        <dbReference type="ARBA" id="ARBA00004443"/>
    </source>
</evidence>
<keyword evidence="6" id="KW-0249">Electron transport</keyword>
<keyword evidence="4" id="KW-0679">Respiratory chain</keyword>
<dbReference type="OrthoDB" id="286811at2759"/>
<evidence type="ECO:0000256" key="8">
    <source>
        <dbReference type="ARBA" id="ARBA00023136"/>
    </source>
</evidence>
<reference evidence="10" key="1">
    <citation type="journal article" date="2018" name="Nat. Microbiol.">
        <title>Leveraging single-cell genomics to expand the fungal tree of life.</title>
        <authorList>
            <person name="Ahrendt S.R."/>
            <person name="Quandt C.A."/>
            <person name="Ciobanu D."/>
            <person name="Clum A."/>
            <person name="Salamov A."/>
            <person name="Andreopoulos B."/>
            <person name="Cheng J.F."/>
            <person name="Woyke T."/>
            <person name="Pelin A."/>
            <person name="Henrissat B."/>
            <person name="Reynolds N.K."/>
            <person name="Benny G.L."/>
            <person name="Smith M.E."/>
            <person name="James T.Y."/>
            <person name="Grigoriev I.V."/>
        </authorList>
    </citation>
    <scope>NUCLEOTIDE SEQUENCE [LARGE SCALE GENOMIC DNA]</scope>
</reference>